<dbReference type="EC" id="1.1.1.100" evidence="4"/>
<gene>
    <name evidence="4" type="primary">fabG_12</name>
    <name evidence="4" type="ORF">GALL_82190</name>
</gene>
<evidence type="ECO:0000256" key="1">
    <source>
        <dbReference type="ARBA" id="ARBA00006484"/>
    </source>
</evidence>
<dbReference type="NCBIfam" id="NF005449">
    <property type="entry name" value="PRK07041.1"/>
    <property type="match status" value="1"/>
</dbReference>
<dbReference type="CDD" id="cd11731">
    <property type="entry name" value="Lin1944_like_SDR_c"/>
    <property type="match status" value="1"/>
</dbReference>
<dbReference type="SMART" id="SM00822">
    <property type="entry name" value="PKS_KR"/>
    <property type="match status" value="1"/>
</dbReference>
<dbReference type="InterPro" id="IPR057326">
    <property type="entry name" value="KR_dom"/>
</dbReference>
<evidence type="ECO:0000259" key="3">
    <source>
        <dbReference type="SMART" id="SM00822"/>
    </source>
</evidence>
<comment type="caution">
    <text evidence="4">The sequence shown here is derived from an EMBL/GenBank/DDBJ whole genome shotgun (WGS) entry which is preliminary data.</text>
</comment>
<protein>
    <submittedName>
        <fullName evidence="4">3-oxoacyl-[acyl-carrier-protein] reductase FabG</fullName>
        <ecNumber evidence="4">1.1.1.100</ecNumber>
    </submittedName>
</protein>
<organism evidence="4">
    <name type="scientific">mine drainage metagenome</name>
    <dbReference type="NCBI Taxonomy" id="410659"/>
    <lineage>
        <taxon>unclassified sequences</taxon>
        <taxon>metagenomes</taxon>
        <taxon>ecological metagenomes</taxon>
    </lineage>
</organism>
<dbReference type="PRINTS" id="PR00081">
    <property type="entry name" value="GDHRDH"/>
</dbReference>
<reference evidence="4" key="1">
    <citation type="submission" date="2016-10" db="EMBL/GenBank/DDBJ databases">
        <title>Sequence of Gallionella enrichment culture.</title>
        <authorList>
            <person name="Poehlein A."/>
            <person name="Muehling M."/>
            <person name="Daniel R."/>
        </authorList>
    </citation>
    <scope>NUCLEOTIDE SEQUENCE</scope>
</reference>
<keyword evidence="2 4" id="KW-0560">Oxidoreductase</keyword>
<dbReference type="EMBL" id="MLJW01000025">
    <property type="protein sequence ID" value="OIR09813.1"/>
    <property type="molecule type" value="Genomic_DNA"/>
</dbReference>
<accession>A0A1J5T0P1</accession>
<dbReference type="SUPFAM" id="SSF51735">
    <property type="entry name" value="NAD(P)-binding Rossmann-fold domains"/>
    <property type="match status" value="1"/>
</dbReference>
<dbReference type="Pfam" id="PF13561">
    <property type="entry name" value="adh_short_C2"/>
    <property type="match status" value="1"/>
</dbReference>
<dbReference type="GO" id="GO:0004316">
    <property type="term" value="F:3-oxoacyl-[acyl-carrier-protein] reductase (NADPH) activity"/>
    <property type="evidence" value="ECO:0007669"/>
    <property type="project" value="UniProtKB-EC"/>
</dbReference>
<proteinExistence type="inferred from homology"/>
<dbReference type="InterPro" id="IPR051122">
    <property type="entry name" value="SDR_DHRS6-like"/>
</dbReference>
<dbReference type="AlphaFoldDB" id="A0A1J5T0P1"/>
<comment type="similarity">
    <text evidence="1">Belongs to the short-chain dehydrogenases/reductases (SDR) family.</text>
</comment>
<evidence type="ECO:0000313" key="4">
    <source>
        <dbReference type="EMBL" id="OIR09813.1"/>
    </source>
</evidence>
<dbReference type="InterPro" id="IPR002347">
    <property type="entry name" value="SDR_fam"/>
</dbReference>
<dbReference type="InterPro" id="IPR036291">
    <property type="entry name" value="NAD(P)-bd_dom_sf"/>
</dbReference>
<name>A0A1J5T0P1_9ZZZZ</name>
<dbReference type="PANTHER" id="PTHR43477:SF1">
    <property type="entry name" value="DIHYDROANTICAPSIN 7-DEHYDROGENASE"/>
    <property type="match status" value="1"/>
</dbReference>
<evidence type="ECO:0000256" key="2">
    <source>
        <dbReference type="ARBA" id="ARBA00023002"/>
    </source>
</evidence>
<dbReference type="PANTHER" id="PTHR43477">
    <property type="entry name" value="DIHYDROANTICAPSIN 7-DEHYDROGENASE"/>
    <property type="match status" value="1"/>
</dbReference>
<dbReference type="Gene3D" id="3.40.50.720">
    <property type="entry name" value="NAD(P)-binding Rossmann-like Domain"/>
    <property type="match status" value="1"/>
</dbReference>
<feature type="domain" description="Ketoreductase" evidence="3">
    <location>
        <begin position="5"/>
        <end position="178"/>
    </location>
</feature>
<sequence>MKKNERVVVIGGSSGMGFEIAKMALAKGAEVVIAGRSIQRLEAACVALGENGVEIAVVDIGQQSEVAALFKLVGQLDHLVVTAADLSYGPVTELKESDLMRAVRSKLLGPLFAAQESASRIRPGGSITFTSGIAARRPMRGGAAAAAINSGLEGLARSLAIELAPLRVNVVSPGWTDTPIWDGMTGMTEDRKHEVHSSMAARLPSGRIGRVEDIAEAVFFLMKNGFVTGTVLDVDGGHRLV</sequence>